<accession>A0ABT0N4X7</accession>
<feature type="signal peptide" evidence="1">
    <location>
        <begin position="1"/>
        <end position="21"/>
    </location>
</feature>
<name>A0ABT0N4X7_9GAMM</name>
<evidence type="ECO:0000256" key="1">
    <source>
        <dbReference type="SAM" id="SignalP"/>
    </source>
</evidence>
<protein>
    <submittedName>
        <fullName evidence="2">Uncharacterized protein</fullName>
    </submittedName>
</protein>
<gene>
    <name evidence="2" type="ORF">L2725_06735</name>
</gene>
<keyword evidence="1" id="KW-0732">Signal</keyword>
<evidence type="ECO:0000313" key="3">
    <source>
        <dbReference type="Proteomes" id="UP001202831"/>
    </source>
</evidence>
<comment type="caution">
    <text evidence="2">The sequence shown here is derived from an EMBL/GenBank/DDBJ whole genome shotgun (WGS) entry which is preliminary data.</text>
</comment>
<reference evidence="2 3" key="1">
    <citation type="submission" date="2022-01" db="EMBL/GenBank/DDBJ databases">
        <title>Whole genome-based taxonomy of the Shewanellaceae.</title>
        <authorList>
            <person name="Martin-Rodriguez A.J."/>
        </authorList>
    </citation>
    <scope>NUCLEOTIDE SEQUENCE [LARGE SCALE GENOMIC DNA]</scope>
    <source>
        <strain evidence="2 3">DSM 21332</strain>
    </source>
</reference>
<organism evidence="2 3">
    <name type="scientific">Shewanella corallii</name>
    <dbReference type="NCBI Taxonomy" id="560080"/>
    <lineage>
        <taxon>Bacteria</taxon>
        <taxon>Pseudomonadati</taxon>
        <taxon>Pseudomonadota</taxon>
        <taxon>Gammaproteobacteria</taxon>
        <taxon>Alteromonadales</taxon>
        <taxon>Shewanellaceae</taxon>
        <taxon>Shewanella</taxon>
    </lineage>
</organism>
<proteinExistence type="predicted"/>
<sequence length="110" mass="12071">MRIKTIAALICTLAISSGAVAGSSDSSKKLSQGYAHILPASSVLVHSKASSVAPRQSDELVRSLREEWYKDREGKQWYTWEEKQKQADGHWIAIGSGIAKEGSHSYKARP</sequence>
<feature type="chain" id="PRO_5045051761" evidence="1">
    <location>
        <begin position="22"/>
        <end position="110"/>
    </location>
</feature>
<dbReference type="RefSeq" id="WP_249248236.1">
    <property type="nucleotide sequence ID" value="NZ_JAKIKT010000002.1"/>
</dbReference>
<dbReference type="Proteomes" id="UP001202831">
    <property type="component" value="Unassembled WGS sequence"/>
</dbReference>
<keyword evidence="3" id="KW-1185">Reference proteome</keyword>
<evidence type="ECO:0000313" key="2">
    <source>
        <dbReference type="EMBL" id="MCL2913484.1"/>
    </source>
</evidence>
<dbReference type="EMBL" id="JAKIKT010000002">
    <property type="protein sequence ID" value="MCL2913484.1"/>
    <property type="molecule type" value="Genomic_DNA"/>
</dbReference>